<comment type="similarity">
    <text evidence="1">Belongs to the LytR/CpsA/Psr (LCP) family.</text>
</comment>
<feature type="domain" description="Cell envelope-related transcriptional attenuator" evidence="4">
    <location>
        <begin position="217"/>
        <end position="411"/>
    </location>
</feature>
<reference evidence="6" key="1">
    <citation type="submission" date="2018-12" db="EMBL/GenBank/DDBJ databases">
        <title>Tengunoibacter tsumagoiensis gen. nov., sp. nov., Dictyobacter kobayashii sp. nov., D. alpinus sp. nov., and D. joshuensis sp. nov. and description of Dictyobacteraceae fam. nov. within the order Ktedonobacterales isolated from Tengu-no-mugimeshi.</title>
        <authorList>
            <person name="Wang C.M."/>
            <person name="Zheng Y."/>
            <person name="Sakai Y."/>
            <person name="Toyoda A."/>
            <person name="Minakuchi Y."/>
            <person name="Abe K."/>
            <person name="Yokota A."/>
            <person name="Yabe S."/>
        </authorList>
    </citation>
    <scope>NUCLEOTIDE SEQUENCE [LARGE SCALE GENOMIC DNA]</scope>
    <source>
        <strain evidence="6">Uno3</strain>
    </source>
</reference>
<evidence type="ECO:0000259" key="4">
    <source>
        <dbReference type="Pfam" id="PF03816"/>
    </source>
</evidence>
<keyword evidence="6" id="KW-1185">Reference proteome</keyword>
<dbReference type="Gene3D" id="3.40.630.190">
    <property type="entry name" value="LCP protein"/>
    <property type="match status" value="1"/>
</dbReference>
<keyword evidence="3" id="KW-0472">Membrane</keyword>
<dbReference type="AlphaFoldDB" id="A0A402A0C7"/>
<dbReference type="PANTHER" id="PTHR33392">
    <property type="entry name" value="POLYISOPRENYL-TEICHOIC ACID--PEPTIDOGLYCAN TEICHOIC ACID TRANSFERASE TAGU"/>
    <property type="match status" value="1"/>
</dbReference>
<name>A0A402A0C7_9CHLR</name>
<dbReference type="Proteomes" id="UP000287352">
    <property type="component" value="Unassembled WGS sequence"/>
</dbReference>
<dbReference type="Pfam" id="PF03816">
    <property type="entry name" value="LytR_cpsA_psr"/>
    <property type="match status" value="1"/>
</dbReference>
<feature type="region of interest" description="Disordered" evidence="2">
    <location>
        <begin position="272"/>
        <end position="292"/>
    </location>
</feature>
<comment type="caution">
    <text evidence="5">The sequence shown here is derived from an EMBL/GenBank/DDBJ whole genome shotgun (WGS) entry which is preliminary data.</text>
</comment>
<protein>
    <recommendedName>
        <fullName evidence="4">Cell envelope-related transcriptional attenuator domain-containing protein</fullName>
    </recommendedName>
</protein>
<feature type="compositionally biased region" description="Polar residues" evidence="2">
    <location>
        <begin position="51"/>
        <end position="77"/>
    </location>
</feature>
<accession>A0A402A0C7</accession>
<dbReference type="RefSeq" id="WP_126580205.1">
    <property type="nucleotide sequence ID" value="NZ_BIFR01000001.1"/>
</dbReference>
<keyword evidence="3" id="KW-0812">Transmembrane</keyword>
<evidence type="ECO:0000313" key="5">
    <source>
        <dbReference type="EMBL" id="GCE12600.1"/>
    </source>
</evidence>
<organism evidence="5 6">
    <name type="scientific">Tengunoibacter tsumagoiensis</name>
    <dbReference type="NCBI Taxonomy" id="2014871"/>
    <lineage>
        <taxon>Bacteria</taxon>
        <taxon>Bacillati</taxon>
        <taxon>Chloroflexota</taxon>
        <taxon>Ktedonobacteria</taxon>
        <taxon>Ktedonobacterales</taxon>
        <taxon>Dictyobacteraceae</taxon>
        <taxon>Tengunoibacter</taxon>
    </lineage>
</organism>
<evidence type="ECO:0000256" key="2">
    <source>
        <dbReference type="SAM" id="MobiDB-lite"/>
    </source>
</evidence>
<evidence type="ECO:0000256" key="1">
    <source>
        <dbReference type="ARBA" id="ARBA00006068"/>
    </source>
</evidence>
<evidence type="ECO:0000256" key="3">
    <source>
        <dbReference type="SAM" id="Phobius"/>
    </source>
</evidence>
<feature type="region of interest" description="Disordered" evidence="2">
    <location>
        <begin position="1"/>
        <end position="146"/>
    </location>
</feature>
<gene>
    <name evidence="5" type="ORF">KTT_24590</name>
</gene>
<dbReference type="OrthoDB" id="305468at2"/>
<evidence type="ECO:0000313" key="6">
    <source>
        <dbReference type="Proteomes" id="UP000287352"/>
    </source>
</evidence>
<dbReference type="NCBIfam" id="TIGR00350">
    <property type="entry name" value="lytR_cpsA_psr"/>
    <property type="match status" value="1"/>
</dbReference>
<dbReference type="PANTHER" id="PTHR33392:SF6">
    <property type="entry name" value="POLYISOPRENYL-TEICHOIC ACID--PEPTIDOGLYCAN TEICHOIC ACID TRANSFERASE TAGU"/>
    <property type="match status" value="1"/>
</dbReference>
<feature type="transmembrane region" description="Helical" evidence="3">
    <location>
        <begin position="150"/>
        <end position="170"/>
    </location>
</feature>
<dbReference type="InterPro" id="IPR004474">
    <property type="entry name" value="LytR_CpsA_psr"/>
</dbReference>
<proteinExistence type="inferred from homology"/>
<dbReference type="EMBL" id="BIFR01000001">
    <property type="protein sequence ID" value="GCE12600.1"/>
    <property type="molecule type" value="Genomic_DNA"/>
</dbReference>
<sequence>MPNSRFSEDEPTQPDSSHSHGQPHRKQEKLILGGFQDAPKQEPRRPYQYQPDATPSSGPQPYQAPRQNRQHAQNESYQPYMPAGQNQPSYPHTPAAPPQRGHQSTHRPPTEAPTVYPQRPNQNPSQGQIGNKPSSSRTARPRKKRNAGKIGCLATLAIVVVLVIVAFNLLQHVLAFGSAISTQSPLSSQTGYMGGSERTNLLVLGYGGGSHEGGTLTDSILNVSVLPQSHHTSLVSIPRDLWVQVPSNSGNYGKMNAVFAYSYNKAYDEELQKQKASGSNQDDAQKAANIAGQKAGGDAALEKINYITGMNTKYWMTIDFTGFRDLIDSIGGVDVYVPDSFTSLYPKNDDPNVDASWITVSFTKGQQHMNGERAIEYARARHSEDNPAEGTDFARSARQQIIVKATLAKVKQWSTWPSLFNAMDALQKTIYTNMSLADLAEFSTKMDLNDPHTAHIGLTNDNVLVDSYAGGGQAILTAKDGNWDAIKTYVQQNLYN</sequence>
<feature type="compositionally biased region" description="Polar residues" evidence="2">
    <location>
        <begin position="119"/>
        <end position="138"/>
    </location>
</feature>
<keyword evidence="3" id="KW-1133">Transmembrane helix</keyword>
<dbReference type="InterPro" id="IPR050922">
    <property type="entry name" value="LytR/CpsA/Psr_CW_biosynth"/>
</dbReference>